<dbReference type="Proteomes" id="UP000070513">
    <property type="component" value="Unassembled WGS sequence"/>
</dbReference>
<reference evidence="2" key="1">
    <citation type="submission" date="2015-12" db="EMBL/GenBank/DDBJ databases">
        <title>Genome sequence of a biocontrol rhizobacterium Chryseobacterium kwangjuense strain KJ1R5 isolated from pepper (Capsicum annuum L.).</title>
        <authorList>
            <person name="Jeong J.-J."/>
            <person name="Park H."/>
            <person name="Mannaa M."/>
            <person name="Sang M.K."/>
            <person name="Choi I.-G."/>
            <person name="Kim K.D."/>
        </authorList>
    </citation>
    <scope>NUCLEOTIDE SEQUENCE [LARGE SCALE GENOMIC DNA]</scope>
    <source>
        <strain evidence="2">KJ1R5</strain>
    </source>
</reference>
<evidence type="ECO:0000313" key="2">
    <source>
        <dbReference type="Proteomes" id="UP000070513"/>
    </source>
</evidence>
<dbReference type="AlphaFoldDB" id="A0A135WFI5"/>
<name>A0A135WFI5_9FLAO</name>
<dbReference type="EMBL" id="LPUR01000011">
    <property type="protein sequence ID" value="KXH83670.1"/>
    <property type="molecule type" value="Genomic_DNA"/>
</dbReference>
<comment type="caution">
    <text evidence="1">The sequence shown here is derived from an EMBL/GenBank/DDBJ whole genome shotgun (WGS) entry which is preliminary data.</text>
</comment>
<sequence>MSDFKVILSEDLEQYTALAKFMEQAFEWSIMDYTFYPYYWADRKKWQEMYLTQSADPLFRNFLQAGMARVIVTVKPGFEDAVQFFMSTGKIWNGGEVPVIGDPLYMSIVDELRKPTGEPQGKFWITRIPTTLTILQAQSVGLEVEQALPIFKEDDPKNCENPKELETVSAFKLVNTQLQHGGDTSTLPKELTTIFK</sequence>
<organism evidence="1 2">
    <name type="scientific">Chryseobacterium kwangjuense</name>
    <dbReference type="NCBI Taxonomy" id="267125"/>
    <lineage>
        <taxon>Bacteria</taxon>
        <taxon>Pseudomonadati</taxon>
        <taxon>Bacteroidota</taxon>
        <taxon>Flavobacteriia</taxon>
        <taxon>Flavobacteriales</taxon>
        <taxon>Weeksellaceae</taxon>
        <taxon>Chryseobacterium group</taxon>
        <taxon>Chryseobacterium</taxon>
    </lineage>
</organism>
<proteinExistence type="predicted"/>
<accession>A0A135WFI5</accession>
<evidence type="ECO:0000313" key="1">
    <source>
        <dbReference type="EMBL" id="KXH83670.1"/>
    </source>
</evidence>
<reference evidence="1 2" key="2">
    <citation type="journal article" date="2016" name="Genome Announc.">
        <title>Draft Genome Sequence of a Biocontrol Rhizobacterium, Chryseobacterium kwangjuense Strain KJ1R5, Isolated from Pepper (Capsicum annuum).</title>
        <authorList>
            <person name="Jeong J.J."/>
            <person name="Park H."/>
            <person name="Park B.H."/>
            <person name="Mannaa M."/>
            <person name="Sang M.K."/>
            <person name="Choi I.G."/>
            <person name="Kim K.D."/>
        </authorList>
    </citation>
    <scope>NUCLEOTIDE SEQUENCE [LARGE SCALE GENOMIC DNA]</scope>
    <source>
        <strain evidence="1 2">KJ1R5</strain>
    </source>
</reference>
<gene>
    <name evidence="1" type="ORF">AU378_12035</name>
</gene>
<protein>
    <submittedName>
        <fullName evidence="1">Uncharacterized protein</fullName>
    </submittedName>
</protein>